<accession>A0ABT4CX82</accession>
<dbReference type="InterPro" id="IPR052559">
    <property type="entry name" value="V-haloperoxidase"/>
</dbReference>
<dbReference type="Gene3D" id="1.10.606.10">
    <property type="entry name" value="Vanadium-containing Chloroperoxidase, domain 2"/>
    <property type="match status" value="1"/>
</dbReference>
<dbReference type="CDD" id="cd03398">
    <property type="entry name" value="PAP2_haloperoxidase"/>
    <property type="match status" value="1"/>
</dbReference>
<dbReference type="Proteomes" id="UP001078443">
    <property type="component" value="Unassembled WGS sequence"/>
</dbReference>
<organism evidence="1 2">
    <name type="scientific">Clostridium aestuarii</name>
    <dbReference type="NCBI Taxonomy" id="338193"/>
    <lineage>
        <taxon>Bacteria</taxon>
        <taxon>Bacillati</taxon>
        <taxon>Bacillota</taxon>
        <taxon>Clostridia</taxon>
        <taxon>Eubacteriales</taxon>
        <taxon>Clostridiaceae</taxon>
        <taxon>Clostridium</taxon>
    </lineage>
</organism>
<dbReference type="InterPro" id="IPR036938">
    <property type="entry name" value="PAP2/HPO_sf"/>
</dbReference>
<dbReference type="InterPro" id="IPR016119">
    <property type="entry name" value="Br/Cl_peroxidase_C"/>
</dbReference>
<evidence type="ECO:0000313" key="2">
    <source>
        <dbReference type="Proteomes" id="UP001078443"/>
    </source>
</evidence>
<dbReference type="EMBL" id="JAPQER010000002">
    <property type="protein sequence ID" value="MCY6483602.1"/>
    <property type="molecule type" value="Genomic_DNA"/>
</dbReference>
<keyword evidence="2" id="KW-1185">Reference proteome</keyword>
<gene>
    <name evidence="1" type="ORF">OW763_04445</name>
</gene>
<proteinExistence type="predicted"/>
<sequence length="560" mass="62091">MLNKFIESKVASTEKDNNIVRSRNVQNNKIEKNETCENNTSKKEKSDENLKLNKSCDIGPLTPIQCSEKAYNIRTDAAGFQKDLPMPGHPCNGDSGLYPNKIANYSKALPHNELGEVNMSAYNIWLKALTTGNPEMFENIPLGGVRKFANPQGAYAFDLEGPNSHHLTMPVPPNFSSAWMASEMAEDYWRALTRDVPFIEYNTNSLTDEAAYDMSKFSDYRGPKHNGMVTTETLFRGNTLGDLVGPYISQFLCQNVPFGSKTLVQQYRTTVAGKDYMTSYNEWLNIENGVLPSSSGVFDPKPRYIRNGRDLGEWVHGDFTYQTILNACLILLSFGEKALCSENPYLCSKTQTGFITFGAAYILDLIGKSARIALESAWFQKFLVHRRLRPEEFGGRVHNKLIGDASYPINSELLKCKAISKVFNKYGTYLLPMAYPEGSPTHTSYPAGHACIAGAGVTMLKAFFNEDFIIPNSVVASADGLSLIPYSGKPLTIGGELNKLGSNLSLGRDTAGVHWRSDGIEGLKIGEAVAIGILHDFKKTYNEDFKGFCFTKFDGNTIRV</sequence>
<comment type="caution">
    <text evidence="1">The sequence shown here is derived from an EMBL/GenBank/DDBJ whole genome shotgun (WGS) entry which is preliminary data.</text>
</comment>
<dbReference type="PANTHER" id="PTHR34599">
    <property type="entry name" value="PEROXIDASE-RELATED"/>
    <property type="match status" value="1"/>
</dbReference>
<name>A0ABT4CX82_9CLOT</name>
<protein>
    <submittedName>
        <fullName evidence="1">Vanadium-dependent haloperoxidase</fullName>
    </submittedName>
</protein>
<dbReference type="SUPFAM" id="SSF48317">
    <property type="entry name" value="Acid phosphatase/Vanadium-dependent haloperoxidase"/>
    <property type="match status" value="1"/>
</dbReference>
<dbReference type="PANTHER" id="PTHR34599:SF1">
    <property type="entry name" value="PHOSPHATIDIC ACID PHOSPHATASE TYPE 2_HALOPEROXIDASE DOMAIN-CONTAINING PROTEIN"/>
    <property type="match status" value="1"/>
</dbReference>
<reference evidence="1" key="1">
    <citation type="submission" date="2022-12" db="EMBL/GenBank/DDBJ databases">
        <authorList>
            <person name="Wang J."/>
        </authorList>
    </citation>
    <scope>NUCLEOTIDE SEQUENCE</scope>
    <source>
        <strain evidence="1">HY-45-18</strain>
    </source>
</reference>
<evidence type="ECO:0000313" key="1">
    <source>
        <dbReference type="EMBL" id="MCY6483602.1"/>
    </source>
</evidence>